<feature type="compositionally biased region" description="Basic and acidic residues" evidence="1">
    <location>
        <begin position="1"/>
        <end position="18"/>
    </location>
</feature>
<dbReference type="EMBL" id="JAUIRO010000008">
    <property type="protein sequence ID" value="KAK0703131.1"/>
    <property type="molecule type" value="Genomic_DNA"/>
</dbReference>
<dbReference type="GeneID" id="85330473"/>
<keyword evidence="2" id="KW-0812">Transmembrane</keyword>
<gene>
    <name evidence="4" type="ORF">B0T26DRAFT_806853</name>
</gene>
<dbReference type="RefSeq" id="XP_060289990.1">
    <property type="nucleotide sequence ID" value="XM_060447203.1"/>
</dbReference>
<feature type="transmembrane region" description="Helical" evidence="2">
    <location>
        <begin position="149"/>
        <end position="173"/>
    </location>
</feature>
<accession>A0AA40DJ10</accession>
<protein>
    <recommendedName>
        <fullName evidence="3">BCNT-C domain-containing protein</fullName>
    </recommendedName>
</protein>
<dbReference type="Pfam" id="PF07572">
    <property type="entry name" value="BCNT"/>
    <property type="match status" value="1"/>
</dbReference>
<proteinExistence type="predicted"/>
<evidence type="ECO:0000259" key="3">
    <source>
        <dbReference type="Pfam" id="PF07572"/>
    </source>
</evidence>
<feature type="region of interest" description="Disordered" evidence="1">
    <location>
        <begin position="41"/>
        <end position="82"/>
    </location>
</feature>
<feature type="compositionally biased region" description="Basic and acidic residues" evidence="1">
    <location>
        <begin position="96"/>
        <end position="107"/>
    </location>
</feature>
<evidence type="ECO:0000256" key="1">
    <source>
        <dbReference type="SAM" id="MobiDB-lite"/>
    </source>
</evidence>
<organism evidence="4 5">
    <name type="scientific">Lasiosphaeria miniovina</name>
    <dbReference type="NCBI Taxonomy" id="1954250"/>
    <lineage>
        <taxon>Eukaryota</taxon>
        <taxon>Fungi</taxon>
        <taxon>Dikarya</taxon>
        <taxon>Ascomycota</taxon>
        <taxon>Pezizomycotina</taxon>
        <taxon>Sordariomycetes</taxon>
        <taxon>Sordariomycetidae</taxon>
        <taxon>Sordariales</taxon>
        <taxon>Lasiosphaeriaceae</taxon>
        <taxon>Lasiosphaeria</taxon>
    </lineage>
</organism>
<comment type="caution">
    <text evidence="4">The sequence shown here is derived from an EMBL/GenBank/DDBJ whole genome shotgun (WGS) entry which is preliminary data.</text>
</comment>
<keyword evidence="2" id="KW-1133">Transmembrane helix</keyword>
<feature type="compositionally biased region" description="Polar residues" evidence="1">
    <location>
        <begin position="62"/>
        <end position="77"/>
    </location>
</feature>
<feature type="region of interest" description="Disordered" evidence="1">
    <location>
        <begin position="1"/>
        <end position="22"/>
    </location>
</feature>
<feature type="compositionally biased region" description="Polar residues" evidence="1">
    <location>
        <begin position="108"/>
        <end position="117"/>
    </location>
</feature>
<evidence type="ECO:0000313" key="5">
    <source>
        <dbReference type="Proteomes" id="UP001172101"/>
    </source>
</evidence>
<feature type="region of interest" description="Disordered" evidence="1">
    <location>
        <begin position="96"/>
        <end position="120"/>
    </location>
</feature>
<sequence>MVRQRPQERPKPRERDLTATRALNPHVAAADAEAMLCLRGPRSQREGVRPAELLESDAEKGQTWTFGKTRPNQQHINNIRGKSKDSFAARQDFLARSEAKRDEDARRATSSQPSSSGACFLSSDVRTGRRLRPPRRTCATSYFKAKPSFALTIAATGTGIGSVVFPAVVQYLIPQIGFPWAVRCSAFVIGGC</sequence>
<evidence type="ECO:0000313" key="4">
    <source>
        <dbReference type="EMBL" id="KAK0703131.1"/>
    </source>
</evidence>
<reference evidence="4" key="1">
    <citation type="submission" date="2023-06" db="EMBL/GenBank/DDBJ databases">
        <title>Genome-scale phylogeny and comparative genomics of the fungal order Sordariales.</title>
        <authorList>
            <consortium name="Lawrence Berkeley National Laboratory"/>
            <person name="Hensen N."/>
            <person name="Bonometti L."/>
            <person name="Westerberg I."/>
            <person name="Brannstrom I.O."/>
            <person name="Guillou S."/>
            <person name="Cros-Aarteil S."/>
            <person name="Calhoun S."/>
            <person name="Haridas S."/>
            <person name="Kuo A."/>
            <person name="Mondo S."/>
            <person name="Pangilinan J."/>
            <person name="Riley R."/>
            <person name="LaButti K."/>
            <person name="Andreopoulos B."/>
            <person name="Lipzen A."/>
            <person name="Chen C."/>
            <person name="Yanf M."/>
            <person name="Daum C."/>
            <person name="Ng V."/>
            <person name="Clum A."/>
            <person name="Steindorff A."/>
            <person name="Ohm R."/>
            <person name="Martin F."/>
            <person name="Silar P."/>
            <person name="Natvig D."/>
            <person name="Lalanne C."/>
            <person name="Gautier V."/>
            <person name="Ament-velasquez S.L."/>
            <person name="Kruys A."/>
            <person name="Hutchinson M.I."/>
            <person name="Powell A.J."/>
            <person name="Barry K."/>
            <person name="Miller A.N."/>
            <person name="Grigoriev I.V."/>
            <person name="Debuchy R."/>
            <person name="Gladieux P."/>
            <person name="Thoren M.H."/>
            <person name="Johannesson H."/>
        </authorList>
    </citation>
    <scope>NUCLEOTIDE SEQUENCE</scope>
    <source>
        <strain evidence="4">SMH2392-1A</strain>
    </source>
</reference>
<keyword evidence="2" id="KW-0472">Membrane</keyword>
<dbReference type="AlphaFoldDB" id="A0AA40DJ10"/>
<keyword evidence="5" id="KW-1185">Reference proteome</keyword>
<dbReference type="InterPro" id="IPR011421">
    <property type="entry name" value="BCNT-C"/>
</dbReference>
<feature type="domain" description="BCNT-C" evidence="3">
    <location>
        <begin position="81"/>
        <end position="108"/>
    </location>
</feature>
<evidence type="ECO:0000256" key="2">
    <source>
        <dbReference type="SAM" id="Phobius"/>
    </source>
</evidence>
<name>A0AA40DJ10_9PEZI</name>
<dbReference type="Proteomes" id="UP001172101">
    <property type="component" value="Unassembled WGS sequence"/>
</dbReference>